<evidence type="ECO:0000313" key="2">
    <source>
        <dbReference type="EMBL" id="MFD2262345.1"/>
    </source>
</evidence>
<dbReference type="RefSeq" id="WP_379875293.1">
    <property type="nucleotide sequence ID" value="NZ_JBHUIP010000004.1"/>
</dbReference>
<proteinExistence type="predicted"/>
<evidence type="ECO:0000259" key="1">
    <source>
        <dbReference type="Pfam" id="PF05523"/>
    </source>
</evidence>
<keyword evidence="3" id="KW-1185">Reference proteome</keyword>
<gene>
    <name evidence="2" type="ORF">ACFSM5_05550</name>
</gene>
<protein>
    <submittedName>
        <fullName evidence="2">Sugar 3,4-ketoisomerase</fullName>
    </submittedName>
</protein>
<accession>A0ABW5DST4</accession>
<reference evidence="3" key="1">
    <citation type="journal article" date="2019" name="Int. J. Syst. Evol. Microbiol.">
        <title>The Global Catalogue of Microorganisms (GCM) 10K type strain sequencing project: providing services to taxonomists for standard genome sequencing and annotation.</title>
        <authorList>
            <consortium name="The Broad Institute Genomics Platform"/>
            <consortium name="The Broad Institute Genome Sequencing Center for Infectious Disease"/>
            <person name="Wu L."/>
            <person name="Ma J."/>
        </authorList>
    </citation>
    <scope>NUCLEOTIDE SEQUENCE [LARGE SCALE GENOMIC DNA]</scope>
    <source>
        <strain evidence="3">CGMCC 1.19062</strain>
    </source>
</reference>
<comment type="caution">
    <text evidence="2">The sequence shown here is derived from an EMBL/GenBank/DDBJ whole genome shotgun (WGS) entry which is preliminary data.</text>
</comment>
<dbReference type="Proteomes" id="UP001597295">
    <property type="component" value="Unassembled WGS sequence"/>
</dbReference>
<dbReference type="InterPro" id="IPR011051">
    <property type="entry name" value="RmlC_Cupin_sf"/>
</dbReference>
<dbReference type="Pfam" id="PF05523">
    <property type="entry name" value="FdtA"/>
    <property type="match status" value="1"/>
</dbReference>
<sequence>MANAKPAILPLSSVRELEFLGYPAPDRYVTVWQGQGNCPFEIRRVFTIHATKNGLIGGQHAHRACTQLLVALSGSCELICKDENGKQISKMLNHPTNGVIIPPSIWGEQHYRSDDCTLMVLCDEYYDPDDYIRDFDGYVRYRRGEG</sequence>
<evidence type="ECO:0000313" key="3">
    <source>
        <dbReference type="Proteomes" id="UP001597295"/>
    </source>
</evidence>
<dbReference type="EMBL" id="JBHUIP010000004">
    <property type="protein sequence ID" value="MFD2262345.1"/>
    <property type="molecule type" value="Genomic_DNA"/>
</dbReference>
<feature type="domain" description="Sugar 3,4-ketoisomerase QdtA cupin" evidence="1">
    <location>
        <begin position="28"/>
        <end position="142"/>
    </location>
</feature>
<dbReference type="CDD" id="cd20292">
    <property type="entry name" value="cupin_QdtA-like"/>
    <property type="match status" value="1"/>
</dbReference>
<dbReference type="InterPro" id="IPR008894">
    <property type="entry name" value="QdtA_cupin_dom"/>
</dbReference>
<organism evidence="2 3">
    <name type="scientific">Lacibacterium aquatile</name>
    <dbReference type="NCBI Taxonomy" id="1168082"/>
    <lineage>
        <taxon>Bacteria</taxon>
        <taxon>Pseudomonadati</taxon>
        <taxon>Pseudomonadota</taxon>
        <taxon>Alphaproteobacteria</taxon>
        <taxon>Rhodospirillales</taxon>
        <taxon>Rhodospirillaceae</taxon>
    </lineage>
</organism>
<dbReference type="Gene3D" id="2.60.120.10">
    <property type="entry name" value="Jelly Rolls"/>
    <property type="match status" value="1"/>
</dbReference>
<name>A0ABW5DST4_9PROT</name>
<dbReference type="InterPro" id="IPR014710">
    <property type="entry name" value="RmlC-like_jellyroll"/>
</dbReference>
<dbReference type="SUPFAM" id="SSF51182">
    <property type="entry name" value="RmlC-like cupins"/>
    <property type="match status" value="1"/>
</dbReference>